<keyword evidence="1" id="KW-1133">Transmembrane helix</keyword>
<sequence length="68" mass="8106">MIIKKIQKKSHHYLVILLLFIKKGVFKDESHYNVLLFAFQIMGFLLTNQMISYHRNNSFEKLSASLYL</sequence>
<evidence type="ECO:0000313" key="2">
    <source>
        <dbReference type="EMBL" id="ERK00677.1"/>
    </source>
</evidence>
<evidence type="ECO:0000256" key="1">
    <source>
        <dbReference type="SAM" id="Phobius"/>
    </source>
</evidence>
<organism evidence="2 3">
    <name type="scientific">Hoylesella pleuritidis F0068</name>
    <dbReference type="NCBI Taxonomy" id="1081904"/>
    <lineage>
        <taxon>Bacteria</taxon>
        <taxon>Pseudomonadati</taxon>
        <taxon>Bacteroidota</taxon>
        <taxon>Bacteroidia</taxon>
        <taxon>Bacteroidales</taxon>
        <taxon>Prevotellaceae</taxon>
        <taxon>Hoylesella</taxon>
    </lineage>
</organism>
<feature type="transmembrane region" description="Helical" evidence="1">
    <location>
        <begin position="32"/>
        <end position="51"/>
    </location>
</feature>
<reference evidence="2 3" key="1">
    <citation type="submission" date="2013-08" db="EMBL/GenBank/DDBJ databases">
        <authorList>
            <person name="Durkin A.S."/>
            <person name="Haft D.R."/>
            <person name="McCorrison J."/>
            <person name="Torralba M."/>
            <person name="Gillis M."/>
            <person name="Haft D.H."/>
            <person name="Methe B."/>
            <person name="Sutton G."/>
            <person name="Nelson K.E."/>
        </authorList>
    </citation>
    <scope>NUCLEOTIDE SEQUENCE [LARGE SCALE GENOMIC DNA]</scope>
    <source>
        <strain evidence="2 3">F0068</strain>
    </source>
</reference>
<dbReference type="Proteomes" id="UP000016600">
    <property type="component" value="Unassembled WGS sequence"/>
</dbReference>
<accession>U2KQC1</accession>
<proteinExistence type="predicted"/>
<comment type="caution">
    <text evidence="2">The sequence shown here is derived from an EMBL/GenBank/DDBJ whole genome shotgun (WGS) entry which is preliminary data.</text>
</comment>
<protein>
    <submittedName>
        <fullName evidence="2">Uncharacterized protein</fullName>
    </submittedName>
</protein>
<gene>
    <name evidence="2" type="ORF">HMPREF1218_0474</name>
</gene>
<dbReference type="EMBL" id="AWET01000036">
    <property type="protein sequence ID" value="ERK00677.1"/>
    <property type="molecule type" value="Genomic_DNA"/>
</dbReference>
<keyword evidence="1" id="KW-0812">Transmembrane</keyword>
<evidence type="ECO:0000313" key="3">
    <source>
        <dbReference type="Proteomes" id="UP000016600"/>
    </source>
</evidence>
<dbReference type="AlphaFoldDB" id="U2KQC1"/>
<keyword evidence="3" id="KW-1185">Reference proteome</keyword>
<name>U2KQC1_9BACT</name>
<keyword evidence="1" id="KW-0472">Membrane</keyword>